<organism evidence="5 6">
    <name type="scientific">Nonomuraea soli</name>
    <dbReference type="NCBI Taxonomy" id="1032476"/>
    <lineage>
        <taxon>Bacteria</taxon>
        <taxon>Bacillati</taxon>
        <taxon>Actinomycetota</taxon>
        <taxon>Actinomycetes</taxon>
        <taxon>Streptosporangiales</taxon>
        <taxon>Streptosporangiaceae</taxon>
        <taxon>Nonomuraea</taxon>
    </lineage>
</organism>
<dbReference type="PANTHER" id="PTHR47691:SF3">
    <property type="entry name" value="HTH-TYPE TRANSCRIPTIONAL REGULATOR RV0890C-RELATED"/>
    <property type="match status" value="1"/>
</dbReference>
<evidence type="ECO:0000256" key="2">
    <source>
        <dbReference type="ARBA" id="ARBA00023125"/>
    </source>
</evidence>
<proteinExistence type="inferred from homology"/>
<dbReference type="InterPro" id="IPR041664">
    <property type="entry name" value="AAA_16"/>
</dbReference>
<dbReference type="Pfam" id="PF03704">
    <property type="entry name" value="BTAD"/>
    <property type="match status" value="1"/>
</dbReference>
<dbReference type="SMART" id="SM01043">
    <property type="entry name" value="BTAD"/>
    <property type="match status" value="1"/>
</dbReference>
<accession>A0A7W0HQG1</accession>
<dbReference type="PROSITE" id="PS51755">
    <property type="entry name" value="OMPR_PHOB"/>
    <property type="match status" value="1"/>
</dbReference>
<dbReference type="Pfam" id="PF13191">
    <property type="entry name" value="AAA_16"/>
    <property type="match status" value="1"/>
</dbReference>
<dbReference type="GO" id="GO:0006355">
    <property type="term" value="P:regulation of DNA-templated transcription"/>
    <property type="evidence" value="ECO:0007669"/>
    <property type="project" value="InterPro"/>
</dbReference>
<dbReference type="AlphaFoldDB" id="A0A7W0HQG1"/>
<comment type="similarity">
    <text evidence="1">Belongs to the AfsR/DnrI/RedD regulatory family.</text>
</comment>
<dbReference type="InterPro" id="IPR027417">
    <property type="entry name" value="P-loop_NTPase"/>
</dbReference>
<dbReference type="SUPFAM" id="SSF48452">
    <property type="entry name" value="TPR-like"/>
    <property type="match status" value="2"/>
</dbReference>
<dbReference type="SUPFAM" id="SSF52540">
    <property type="entry name" value="P-loop containing nucleoside triphosphate hydrolases"/>
    <property type="match status" value="1"/>
</dbReference>
<keyword evidence="2 3" id="KW-0238">DNA-binding</keyword>
<dbReference type="EMBL" id="JACDUR010000003">
    <property type="protein sequence ID" value="MBA2891611.1"/>
    <property type="molecule type" value="Genomic_DNA"/>
</dbReference>
<dbReference type="Pfam" id="PF00486">
    <property type="entry name" value="Trans_reg_C"/>
    <property type="match status" value="1"/>
</dbReference>
<dbReference type="CDD" id="cd15831">
    <property type="entry name" value="BTAD"/>
    <property type="match status" value="1"/>
</dbReference>
<dbReference type="GO" id="GO:0000160">
    <property type="term" value="P:phosphorelay signal transduction system"/>
    <property type="evidence" value="ECO:0007669"/>
    <property type="project" value="InterPro"/>
</dbReference>
<reference evidence="5 6" key="1">
    <citation type="submission" date="2020-07" db="EMBL/GenBank/DDBJ databases">
        <title>Genomic Encyclopedia of Type Strains, Phase IV (KMG-IV): sequencing the most valuable type-strain genomes for metagenomic binning, comparative biology and taxonomic classification.</title>
        <authorList>
            <person name="Goeker M."/>
        </authorList>
    </citation>
    <scope>NUCLEOTIDE SEQUENCE [LARGE SCALE GENOMIC DNA]</scope>
    <source>
        <strain evidence="5 6">DSM 45533</strain>
    </source>
</reference>
<dbReference type="InterPro" id="IPR016032">
    <property type="entry name" value="Sig_transdc_resp-reg_C-effctor"/>
</dbReference>
<dbReference type="InterPro" id="IPR036388">
    <property type="entry name" value="WH-like_DNA-bd_sf"/>
</dbReference>
<protein>
    <submittedName>
        <fullName evidence="5">Putative ATPase</fullName>
    </submittedName>
</protein>
<keyword evidence="6" id="KW-1185">Reference proteome</keyword>
<evidence type="ECO:0000259" key="4">
    <source>
        <dbReference type="PROSITE" id="PS51755"/>
    </source>
</evidence>
<dbReference type="SUPFAM" id="SSF46894">
    <property type="entry name" value="C-terminal effector domain of the bipartite response regulators"/>
    <property type="match status" value="1"/>
</dbReference>
<dbReference type="Gene3D" id="1.10.10.10">
    <property type="entry name" value="Winged helix-like DNA-binding domain superfamily/Winged helix DNA-binding domain"/>
    <property type="match status" value="1"/>
</dbReference>
<name>A0A7W0HQG1_9ACTN</name>
<dbReference type="InterPro" id="IPR005158">
    <property type="entry name" value="BTAD"/>
</dbReference>
<dbReference type="Gene3D" id="1.25.40.10">
    <property type="entry name" value="Tetratricopeptide repeat domain"/>
    <property type="match status" value="2"/>
</dbReference>
<evidence type="ECO:0000313" key="5">
    <source>
        <dbReference type="EMBL" id="MBA2891611.1"/>
    </source>
</evidence>
<dbReference type="Gene3D" id="3.40.50.300">
    <property type="entry name" value="P-loop containing nucleotide triphosphate hydrolases"/>
    <property type="match status" value="1"/>
</dbReference>
<evidence type="ECO:0000256" key="3">
    <source>
        <dbReference type="PROSITE-ProRule" id="PRU01091"/>
    </source>
</evidence>
<dbReference type="InterPro" id="IPR001867">
    <property type="entry name" value="OmpR/PhoB-type_DNA-bd"/>
</dbReference>
<gene>
    <name evidence="5" type="ORF">HNR30_002952</name>
</gene>
<comment type="caution">
    <text evidence="5">The sequence shown here is derived from an EMBL/GenBank/DDBJ whole genome shotgun (WGS) entry which is preliminary data.</text>
</comment>
<evidence type="ECO:0000313" key="6">
    <source>
        <dbReference type="Proteomes" id="UP000530928"/>
    </source>
</evidence>
<feature type="DNA-binding region" description="OmpR/PhoB-type" evidence="3">
    <location>
        <begin position="1"/>
        <end position="91"/>
    </location>
</feature>
<dbReference type="SMART" id="SM00862">
    <property type="entry name" value="Trans_reg_C"/>
    <property type="match status" value="1"/>
</dbReference>
<evidence type="ECO:0000256" key="1">
    <source>
        <dbReference type="ARBA" id="ARBA00005820"/>
    </source>
</evidence>
<feature type="domain" description="OmpR/PhoB-type" evidence="4">
    <location>
        <begin position="1"/>
        <end position="91"/>
    </location>
</feature>
<dbReference type="RefSeq" id="WP_181610392.1">
    <property type="nucleotide sequence ID" value="NZ_BAABAM010000002.1"/>
</dbReference>
<dbReference type="GO" id="GO:0003677">
    <property type="term" value="F:DNA binding"/>
    <property type="evidence" value="ECO:0007669"/>
    <property type="project" value="UniProtKB-UniRule"/>
</dbReference>
<sequence>MQISLLGPVAATPDDASPVDIPGTRLRMLLARLALEAGRPVSADSLIDAIWGEEPPAGAANALHGLISRLRRALGGAETVELVAGGYRLPLRPDDVDVHRFERLAGQARRELAAERPHEASSLLRTALELWRGAALADVLDAPFARNVAARLDELRAAVAEDFFDAEVRLGRHAEVLADLGAAGVARPLSERLAELRIRALSAAGRQSEALAVFEEVRGRLGDELGVDPSAELRALHLALLRGELDHPAVQPQAAPSQLPARLTSFVGRERELEELARQMDAARLVTIVGPGGAGKTRLALEAADQAEERTWFVPLAGVTQPDQIADAVLSACGGLFEGGFKPQAPAPARLAAQLDVGPAVLVLDNCEHLVEAAAQLAEQLLVRLPHLRILATSREALAITGEALCHLGPLDLPVEAADVAEAADSAAVRLFVERASAVRQGFELDQASLRPVVEICRRLDGMPLALELAAAKMRAMSVAQIAQRLDDRFRLLTSGSRTALPRQRTLLAMVEWSWDLLEEHERLLAARLAAFPGGADLAALEAICSDESLPADDLLYIAAALVEKSMIQETGDRYRMLETIRAYAAGKLPEPITERFRAYYLALAEENEPLLRTRDQLRAVEVFDAEHDNLAAALRTAIEARDAATAARFVRSMIWYWGMRGMSTQSDAFLGEMLAFGDELPADARAAFEVVRSTSGRGGGQEVRENLRLPGVTKFHNALPLLRLSQLATQDAQDLEALDSPDPWVRASANWAYDFMLTEQGDQDTGAGRREEALRLFEQVGDRWGLVMSLVRQSRVHGLRAEHDRAIALCERAVTIAAELGTEQHLFITKSHLAQNRMRGGDLDGALQDIHAARRQGRELGHRRLEASMLFPLVEVLRHAGDLEQAHQVIDELETLIHRLPGPPQLNTDVIVASRLGVLVTEGAAERAREVLPQALRGILAHTNANAMACGAEMLARVLWLEGDAKGAATALGMSQVLRGVFDAGDADMSRLVPALAEELGEAAYAAAYRDGADLPRQEAMDRLQGHVGGRAS</sequence>
<dbReference type="Proteomes" id="UP000530928">
    <property type="component" value="Unassembled WGS sequence"/>
</dbReference>
<dbReference type="PANTHER" id="PTHR47691">
    <property type="entry name" value="REGULATOR-RELATED"/>
    <property type="match status" value="1"/>
</dbReference>
<dbReference type="InterPro" id="IPR011990">
    <property type="entry name" value="TPR-like_helical_dom_sf"/>
</dbReference>